<evidence type="ECO:0000313" key="9">
    <source>
        <dbReference type="Proteomes" id="UP000061603"/>
    </source>
</evidence>
<dbReference type="InterPro" id="IPR007329">
    <property type="entry name" value="FMN-bd"/>
</dbReference>
<keyword evidence="6" id="KW-0812">Transmembrane</keyword>
<evidence type="ECO:0000313" key="8">
    <source>
        <dbReference type="EMBL" id="AJP49646.1"/>
    </source>
</evidence>
<keyword evidence="5 6" id="KW-0249">Electron transport</keyword>
<evidence type="ECO:0000256" key="3">
    <source>
        <dbReference type="ARBA" id="ARBA00022630"/>
    </source>
</evidence>
<sequence length="237" mass="25715">MPQASPPRSALHIALRTAAILLAFTLVFTTLMASAYYLMAPRVAASAQAEKLRLIGVVLAPSSDGLLNPSLDKTFYDNDLLTDAITLPPTSALGTSEETRLFRARKNGQPTALIFEATAPDGYSGKIGLLLAVSAEGQLLAMRVTQHKETPGLGDYIDPKKDRNKVRPWITQFSGIGFDSVPLEQWHVKKDGGHFDQMAGATISARAVTNASGRALAWVNDHREKLFALPANRLYKE</sequence>
<keyword evidence="6" id="KW-1278">Translocase</keyword>
<comment type="subunit">
    <text evidence="6">The complex is composed of six subunits: RnfA, RnfB, RnfC, RnfD, RnfE and RnfG.</text>
</comment>
<dbReference type="GO" id="GO:0009055">
    <property type="term" value="F:electron transfer activity"/>
    <property type="evidence" value="ECO:0007669"/>
    <property type="project" value="InterPro"/>
</dbReference>
<comment type="subcellular location">
    <subcellularLocation>
        <location evidence="6">Cell inner membrane</location>
        <topology evidence="6">Single-pass membrane protein</topology>
    </subcellularLocation>
</comment>
<dbReference type="InterPro" id="IPR010209">
    <property type="entry name" value="Ion_transpt_RnfG/RsxG"/>
</dbReference>
<dbReference type="KEGG" id="rbu:PG1C_12040"/>
<dbReference type="Proteomes" id="UP000061603">
    <property type="component" value="Chromosome"/>
</dbReference>
<dbReference type="PANTHER" id="PTHR36118:SF1">
    <property type="entry name" value="ION-TRANSLOCATING OXIDOREDUCTASE COMPLEX SUBUNIT G"/>
    <property type="match status" value="1"/>
</dbReference>
<comment type="similarity">
    <text evidence="6">Belongs to the RnfG family.</text>
</comment>
<dbReference type="SMART" id="SM00900">
    <property type="entry name" value="FMN_bind"/>
    <property type="match status" value="1"/>
</dbReference>
<keyword evidence="1 6" id="KW-0813">Transport</keyword>
<keyword evidence="2 6" id="KW-0597">Phosphoprotein</keyword>
<gene>
    <name evidence="6" type="primary">rnfG</name>
    <name evidence="8" type="ORF">PG1C_12040</name>
</gene>
<feature type="domain" description="FMN-binding" evidence="7">
    <location>
        <begin position="122"/>
        <end position="219"/>
    </location>
</feature>
<dbReference type="EMBL" id="CP010554">
    <property type="protein sequence ID" value="AJP49646.1"/>
    <property type="molecule type" value="Genomic_DNA"/>
</dbReference>
<keyword evidence="6" id="KW-1003">Cell membrane</keyword>
<feature type="modified residue" description="FMN phosphoryl threonine" evidence="6">
    <location>
        <position position="202"/>
    </location>
</feature>
<accession>A0A0C5JR09</accession>
<comment type="cofactor">
    <cofactor evidence="6">
        <name>FMN</name>
        <dbReference type="ChEBI" id="CHEBI:58210"/>
    </cofactor>
</comment>
<keyword evidence="4 6" id="KW-0288">FMN</keyword>
<evidence type="ECO:0000256" key="1">
    <source>
        <dbReference type="ARBA" id="ARBA00022448"/>
    </source>
</evidence>
<dbReference type="STRING" id="1565605.PG1C_12040"/>
<keyword evidence="6" id="KW-1133">Transmembrane helix</keyword>
<name>A0A0C5JR09_9PROT</name>
<organism evidence="8 9">
    <name type="scientific">Rugosibacter aromaticivorans</name>
    <dbReference type="NCBI Taxonomy" id="1565605"/>
    <lineage>
        <taxon>Bacteria</taxon>
        <taxon>Pseudomonadati</taxon>
        <taxon>Pseudomonadota</taxon>
        <taxon>Betaproteobacteria</taxon>
        <taxon>Nitrosomonadales</taxon>
        <taxon>Sterolibacteriaceae</taxon>
        <taxon>Rugosibacter</taxon>
    </lineage>
</organism>
<keyword evidence="6" id="KW-0472">Membrane</keyword>
<protein>
    <recommendedName>
        <fullName evidence="6">Ion-translocating oxidoreductase complex subunit G</fullName>
        <ecNumber evidence="6">7.-.-.-</ecNumber>
    </recommendedName>
    <alternativeName>
        <fullName evidence="6">Rnf electron transport complex subunit G</fullName>
    </alternativeName>
</protein>
<dbReference type="PATRIC" id="fig|1565605.3.peg.2554"/>
<dbReference type="NCBIfam" id="TIGR01947">
    <property type="entry name" value="rnfG"/>
    <property type="match status" value="1"/>
</dbReference>
<dbReference type="GO" id="GO:0022900">
    <property type="term" value="P:electron transport chain"/>
    <property type="evidence" value="ECO:0007669"/>
    <property type="project" value="UniProtKB-UniRule"/>
</dbReference>
<keyword evidence="3 6" id="KW-0285">Flavoprotein</keyword>
<dbReference type="PANTHER" id="PTHR36118">
    <property type="entry name" value="ION-TRANSLOCATING OXIDOREDUCTASE COMPLEX SUBUNIT G"/>
    <property type="match status" value="1"/>
</dbReference>
<proteinExistence type="inferred from homology"/>
<evidence type="ECO:0000256" key="5">
    <source>
        <dbReference type="ARBA" id="ARBA00022982"/>
    </source>
</evidence>
<dbReference type="GO" id="GO:0005886">
    <property type="term" value="C:plasma membrane"/>
    <property type="evidence" value="ECO:0007669"/>
    <property type="project" value="UniProtKB-SubCell"/>
</dbReference>
<dbReference type="PIRSF" id="PIRSF006091">
    <property type="entry name" value="E_trnsport_RnfG"/>
    <property type="match status" value="1"/>
</dbReference>
<dbReference type="AlphaFoldDB" id="A0A0C5JR09"/>
<dbReference type="EC" id="7.-.-.-" evidence="6"/>
<evidence type="ECO:0000256" key="2">
    <source>
        <dbReference type="ARBA" id="ARBA00022553"/>
    </source>
</evidence>
<dbReference type="GO" id="GO:0010181">
    <property type="term" value="F:FMN binding"/>
    <property type="evidence" value="ECO:0007669"/>
    <property type="project" value="InterPro"/>
</dbReference>
<evidence type="ECO:0000256" key="4">
    <source>
        <dbReference type="ARBA" id="ARBA00022643"/>
    </source>
</evidence>
<keyword evidence="6" id="KW-0997">Cell inner membrane</keyword>
<comment type="function">
    <text evidence="6">Part of a membrane-bound complex that couples electron transfer with translocation of ions across the membrane.</text>
</comment>
<evidence type="ECO:0000256" key="6">
    <source>
        <dbReference type="HAMAP-Rule" id="MF_00479"/>
    </source>
</evidence>
<keyword evidence="9" id="KW-1185">Reference proteome</keyword>
<reference evidence="8 9" key="1">
    <citation type="journal article" date="2015" name="Genome Announc.">
        <title>Complete Genome Sequence of a Novel Bacterium within the Family Rhodocyclaceae That Degrades Polycyclic Aromatic Hydrocarbons.</title>
        <authorList>
            <person name="Singleton D.R."/>
            <person name="Dickey A.N."/>
            <person name="Scholl E.H."/>
            <person name="Wright F.A."/>
            <person name="Aitken M.D."/>
        </authorList>
    </citation>
    <scope>NUCLEOTIDE SEQUENCE [LARGE SCALE GENOMIC DNA]</scope>
    <source>
        <strain evidence="9">PG1-Ca6</strain>
    </source>
</reference>
<dbReference type="HOGENOM" id="CLU_077882_1_0_4"/>
<dbReference type="HAMAP" id="MF_00479">
    <property type="entry name" value="RsxG_RnfG"/>
    <property type="match status" value="1"/>
</dbReference>
<dbReference type="Pfam" id="PF04205">
    <property type="entry name" value="FMN_bind"/>
    <property type="match status" value="1"/>
</dbReference>
<evidence type="ECO:0000259" key="7">
    <source>
        <dbReference type="SMART" id="SM00900"/>
    </source>
</evidence>